<organism evidence="1">
    <name type="scientific">Zea mays</name>
    <name type="common">Maize</name>
    <dbReference type="NCBI Taxonomy" id="4577"/>
    <lineage>
        <taxon>Eukaryota</taxon>
        <taxon>Viridiplantae</taxon>
        <taxon>Streptophyta</taxon>
        <taxon>Embryophyta</taxon>
        <taxon>Tracheophyta</taxon>
        <taxon>Spermatophyta</taxon>
        <taxon>Magnoliopsida</taxon>
        <taxon>Liliopsida</taxon>
        <taxon>Poales</taxon>
        <taxon>Poaceae</taxon>
        <taxon>PACMAD clade</taxon>
        <taxon>Panicoideae</taxon>
        <taxon>Andropogonodae</taxon>
        <taxon>Andropogoneae</taxon>
        <taxon>Tripsacinae</taxon>
        <taxon>Zea</taxon>
    </lineage>
</organism>
<evidence type="ECO:0000313" key="1">
    <source>
        <dbReference type="EMBL" id="AQL03008.1"/>
    </source>
</evidence>
<gene>
    <name evidence="1" type="ORF">ZEAMMB73_Zm00001d045701</name>
</gene>
<proteinExistence type="predicted"/>
<accession>A0A1D6NYE1</accession>
<reference evidence="1" key="1">
    <citation type="submission" date="2015-12" db="EMBL/GenBank/DDBJ databases">
        <title>Update maize B73 reference genome by single molecule sequencing technologies.</title>
        <authorList>
            <consortium name="Maize Genome Sequencing Project"/>
            <person name="Ware D."/>
        </authorList>
    </citation>
    <scope>NUCLEOTIDE SEQUENCE</scope>
    <source>
        <tissue evidence="1">Seedling</tissue>
    </source>
</reference>
<name>A0A1D6NYE1_MAIZE</name>
<sequence length="102" mass="11402">MEDAGIRAMAIQCLVRRPTTHLVERLAHNQHVIGKSRRQSRWRGMDPSRLMVNDVTTNIISMSRVASAIVHGWSKTANRWSASGNQMSMVGDVDDGRSKEAD</sequence>
<dbReference type="InParanoid" id="A0A1D6NYE1"/>
<protein>
    <submittedName>
        <fullName evidence="1">Uncharacterized protein</fullName>
    </submittedName>
</protein>
<dbReference type="EMBL" id="CM000785">
    <property type="protein sequence ID" value="AQL03008.1"/>
    <property type="molecule type" value="Genomic_DNA"/>
</dbReference>
<dbReference type="AlphaFoldDB" id="A0A1D6NYE1"/>